<dbReference type="Proteomes" id="UP000019478">
    <property type="component" value="Unassembled WGS sequence"/>
</dbReference>
<feature type="domain" description="MPN" evidence="10">
    <location>
        <begin position="54"/>
        <end position="192"/>
    </location>
</feature>
<evidence type="ECO:0000256" key="7">
    <source>
        <dbReference type="ARBA" id="ARBA00022801"/>
    </source>
</evidence>
<protein>
    <recommendedName>
        <fullName evidence="3">COP9 signalosome complex subunit 5</fullName>
    </recommendedName>
</protein>
<dbReference type="InterPro" id="IPR037518">
    <property type="entry name" value="MPN"/>
</dbReference>
<evidence type="ECO:0000256" key="2">
    <source>
        <dbReference type="ARBA" id="ARBA00011098"/>
    </source>
</evidence>
<dbReference type="GO" id="GO:0019784">
    <property type="term" value="F:deNEDDylase activity"/>
    <property type="evidence" value="ECO:0007669"/>
    <property type="project" value="EnsemblFungi"/>
</dbReference>
<dbReference type="InterPro" id="IPR050242">
    <property type="entry name" value="JAMM_MPN+_peptidase_M67A"/>
</dbReference>
<dbReference type="SUPFAM" id="SSF102712">
    <property type="entry name" value="JAB1/MPN domain"/>
    <property type="match status" value="1"/>
</dbReference>
<dbReference type="InterPro" id="IPR000555">
    <property type="entry name" value="JAMM/MPN+_dom"/>
</dbReference>
<keyword evidence="4" id="KW-0645">Protease</keyword>
<evidence type="ECO:0000256" key="8">
    <source>
        <dbReference type="ARBA" id="ARBA00022833"/>
    </source>
</evidence>
<dbReference type="Gene3D" id="3.40.140.10">
    <property type="entry name" value="Cytidine Deaminase, domain 2"/>
    <property type="match status" value="1"/>
</dbReference>
<evidence type="ECO:0000259" key="10">
    <source>
        <dbReference type="PROSITE" id="PS50249"/>
    </source>
</evidence>
<reference evidence="11 12" key="1">
    <citation type="submission" date="2013-03" db="EMBL/GenBank/DDBJ databases">
        <title>The Genome Sequence of Capronia epimyces CBS 606.96.</title>
        <authorList>
            <consortium name="The Broad Institute Genomics Platform"/>
            <person name="Cuomo C."/>
            <person name="de Hoog S."/>
            <person name="Gorbushina A."/>
            <person name="Walker B."/>
            <person name="Young S.K."/>
            <person name="Zeng Q."/>
            <person name="Gargeya S."/>
            <person name="Fitzgerald M."/>
            <person name="Haas B."/>
            <person name="Abouelleil A."/>
            <person name="Allen A.W."/>
            <person name="Alvarado L."/>
            <person name="Arachchi H.M."/>
            <person name="Berlin A.M."/>
            <person name="Chapman S.B."/>
            <person name="Gainer-Dewar J."/>
            <person name="Goldberg J."/>
            <person name="Griggs A."/>
            <person name="Gujja S."/>
            <person name="Hansen M."/>
            <person name="Howarth C."/>
            <person name="Imamovic A."/>
            <person name="Ireland A."/>
            <person name="Larimer J."/>
            <person name="McCowan C."/>
            <person name="Murphy C."/>
            <person name="Pearson M."/>
            <person name="Poon T.W."/>
            <person name="Priest M."/>
            <person name="Roberts A."/>
            <person name="Saif S."/>
            <person name="Shea T."/>
            <person name="Sisk P."/>
            <person name="Sykes S."/>
            <person name="Wortman J."/>
            <person name="Nusbaum C."/>
            <person name="Birren B."/>
        </authorList>
    </citation>
    <scope>NUCLEOTIDE SEQUENCE [LARGE SCALE GENOMIC DNA]</scope>
    <source>
        <strain evidence="11 12">CBS 606.96</strain>
    </source>
</reference>
<dbReference type="GO" id="GO:0000338">
    <property type="term" value="P:protein deneddylation"/>
    <property type="evidence" value="ECO:0007669"/>
    <property type="project" value="EnsemblFungi"/>
</dbReference>
<dbReference type="GO" id="GO:0008237">
    <property type="term" value="F:metallopeptidase activity"/>
    <property type="evidence" value="ECO:0007669"/>
    <property type="project" value="UniProtKB-KW"/>
</dbReference>
<dbReference type="CDD" id="cd08069">
    <property type="entry name" value="MPN_RPN11_CSN5"/>
    <property type="match status" value="1"/>
</dbReference>
<dbReference type="eggNOG" id="KOG1554">
    <property type="taxonomic scope" value="Eukaryota"/>
</dbReference>
<dbReference type="OrthoDB" id="605656at2759"/>
<evidence type="ECO:0000256" key="6">
    <source>
        <dbReference type="ARBA" id="ARBA00022790"/>
    </source>
</evidence>
<dbReference type="MEROPS" id="M67.A01"/>
<keyword evidence="12" id="KW-1185">Reference proteome</keyword>
<dbReference type="STRING" id="1182542.W9Y3Z0"/>
<organism evidence="11 12">
    <name type="scientific">Capronia epimyces CBS 606.96</name>
    <dbReference type="NCBI Taxonomy" id="1182542"/>
    <lineage>
        <taxon>Eukaryota</taxon>
        <taxon>Fungi</taxon>
        <taxon>Dikarya</taxon>
        <taxon>Ascomycota</taxon>
        <taxon>Pezizomycotina</taxon>
        <taxon>Eurotiomycetes</taxon>
        <taxon>Chaetothyriomycetidae</taxon>
        <taxon>Chaetothyriales</taxon>
        <taxon>Herpotrichiellaceae</taxon>
        <taxon>Capronia</taxon>
    </lineage>
</organism>
<dbReference type="Pfam" id="PF18323">
    <property type="entry name" value="CSN5_C"/>
    <property type="match status" value="1"/>
</dbReference>
<dbReference type="GeneID" id="19169120"/>
<dbReference type="InterPro" id="IPR040961">
    <property type="entry name" value="CSN5_C"/>
</dbReference>
<evidence type="ECO:0000256" key="9">
    <source>
        <dbReference type="ARBA" id="ARBA00023049"/>
    </source>
</evidence>
<gene>
    <name evidence="11" type="ORF">A1O3_05002</name>
</gene>
<evidence type="ECO:0000313" key="12">
    <source>
        <dbReference type="Proteomes" id="UP000019478"/>
    </source>
</evidence>
<dbReference type="SMART" id="SM00232">
    <property type="entry name" value="JAB_MPN"/>
    <property type="match status" value="1"/>
</dbReference>
<dbReference type="Pfam" id="PF01398">
    <property type="entry name" value="JAB"/>
    <property type="match status" value="1"/>
</dbReference>
<dbReference type="GO" id="GO:0006508">
    <property type="term" value="P:proteolysis"/>
    <property type="evidence" value="ECO:0007669"/>
    <property type="project" value="UniProtKB-KW"/>
</dbReference>
<dbReference type="RefSeq" id="XP_007733320.1">
    <property type="nucleotide sequence ID" value="XM_007735130.1"/>
</dbReference>
<dbReference type="PROSITE" id="PS50249">
    <property type="entry name" value="MPN"/>
    <property type="match status" value="1"/>
</dbReference>
<comment type="similarity">
    <text evidence="1">Belongs to the peptidase M67A family. CSN5 subfamily.</text>
</comment>
<dbReference type="FunFam" id="3.40.140.10:FF:000003">
    <property type="entry name" value="COP9 signalosome complex subunit 5"/>
    <property type="match status" value="1"/>
</dbReference>
<dbReference type="EMBL" id="AMGY01000004">
    <property type="protein sequence ID" value="EXJ84335.1"/>
    <property type="molecule type" value="Genomic_DNA"/>
</dbReference>
<evidence type="ECO:0000256" key="3">
    <source>
        <dbReference type="ARBA" id="ARBA00014880"/>
    </source>
</evidence>
<comment type="subunit">
    <text evidence="2">Component of the COP9 signalosome (CSN) complex.</text>
</comment>
<evidence type="ECO:0000256" key="1">
    <source>
        <dbReference type="ARBA" id="ARBA00006008"/>
    </source>
</evidence>
<proteinExistence type="inferred from homology"/>
<keyword evidence="7" id="KW-0378">Hydrolase</keyword>
<keyword evidence="6" id="KW-0736">Signalosome</keyword>
<keyword evidence="9" id="KW-0482">Metalloprotease</keyword>
<dbReference type="GO" id="GO:0008180">
    <property type="term" value="C:COP9 signalosome"/>
    <property type="evidence" value="ECO:0007669"/>
    <property type="project" value="UniProtKB-KW"/>
</dbReference>
<comment type="caution">
    <text evidence="11">The sequence shown here is derived from an EMBL/GenBank/DDBJ whole genome shotgun (WGS) entry which is preliminary data.</text>
</comment>
<evidence type="ECO:0000256" key="5">
    <source>
        <dbReference type="ARBA" id="ARBA00022723"/>
    </source>
</evidence>
<evidence type="ECO:0000313" key="11">
    <source>
        <dbReference type="EMBL" id="EXJ84335.1"/>
    </source>
</evidence>
<name>W9Y3Z0_9EURO</name>
<dbReference type="AlphaFoldDB" id="W9Y3Z0"/>
<accession>W9Y3Z0</accession>
<keyword evidence="5" id="KW-0479">Metal-binding</keyword>
<dbReference type="GO" id="GO:0046872">
    <property type="term" value="F:metal ion binding"/>
    <property type="evidence" value="ECO:0007669"/>
    <property type="project" value="UniProtKB-KW"/>
</dbReference>
<dbReference type="HOGENOM" id="CLU_053034_0_2_1"/>
<dbReference type="PANTHER" id="PTHR10410">
    <property type="entry name" value="EUKARYOTIC TRANSLATION INITIATION FACTOR 3 -RELATED"/>
    <property type="match status" value="1"/>
</dbReference>
<keyword evidence="8" id="KW-0862">Zinc</keyword>
<sequence length="371" mass="40679">MSTLSALRTWEAENDIITVDPAQNGLYNLPDPAAYKALQDAAPWKKDPNYFTHVRISALALLKMTTHARSGGSIEIMGLMIGYVSGRSLIITDAFRLPVEGTETRVNAHNDADEYMVNFGIASREGGGQLENAVGWYHSHPGYGCWLSGIDVNTQMTHQMVNDPFVAVVIDPDRTVSAGKVEIGAFRTYPEGQQPKDRQFTDDSDEFQAIPTGKIEDFGVHANSYYALEVTHYKSTLDTHLLGLLWNKYWTSTLSQSPLFTNRDYVNKQIVDHAIKIKEASKKQRTHANMGRRTQELAGSGDQNFKVVRDGSLEQVVRGGNTISSEEVAGLLASDVKKKLFWGVVQEARVKAAGEQATIAAAGLAVTSNGG</sequence>
<evidence type="ECO:0000256" key="4">
    <source>
        <dbReference type="ARBA" id="ARBA00022670"/>
    </source>
</evidence>